<reference evidence="2" key="1">
    <citation type="journal article" date="2019" name="Int. J. Syst. Evol. Microbiol.">
        <title>The Global Catalogue of Microorganisms (GCM) 10K type strain sequencing project: providing services to taxonomists for standard genome sequencing and annotation.</title>
        <authorList>
            <consortium name="The Broad Institute Genomics Platform"/>
            <consortium name="The Broad Institute Genome Sequencing Center for Infectious Disease"/>
            <person name="Wu L."/>
            <person name="Ma J."/>
        </authorList>
    </citation>
    <scope>NUCLEOTIDE SEQUENCE [LARGE SCALE GENOMIC DNA]</scope>
    <source>
        <strain evidence="2">DT92</strain>
    </source>
</reference>
<organism evidence="1 2">
    <name type="scientific">Aquimarina celericrescens</name>
    <dbReference type="NCBI Taxonomy" id="1964542"/>
    <lineage>
        <taxon>Bacteria</taxon>
        <taxon>Pseudomonadati</taxon>
        <taxon>Bacteroidota</taxon>
        <taxon>Flavobacteriia</taxon>
        <taxon>Flavobacteriales</taxon>
        <taxon>Flavobacteriaceae</taxon>
        <taxon>Aquimarina</taxon>
    </lineage>
</organism>
<proteinExistence type="predicted"/>
<evidence type="ECO:0000313" key="2">
    <source>
        <dbReference type="Proteomes" id="UP001597344"/>
    </source>
</evidence>
<name>A0ABW5AXX9_9FLAO</name>
<dbReference type="Pfam" id="PF08803">
    <property type="entry name" value="ydhR"/>
    <property type="match status" value="1"/>
</dbReference>
<dbReference type="InterPro" id="IPR014910">
    <property type="entry name" value="YdhR"/>
</dbReference>
<dbReference type="SUPFAM" id="SSF54909">
    <property type="entry name" value="Dimeric alpha+beta barrel"/>
    <property type="match status" value="1"/>
</dbReference>
<comment type="caution">
    <text evidence="1">The sequence shown here is derived from an EMBL/GenBank/DDBJ whole genome shotgun (WGS) entry which is preliminary data.</text>
</comment>
<dbReference type="InterPro" id="IPR011008">
    <property type="entry name" value="Dimeric_a/b-barrel"/>
</dbReference>
<protein>
    <submittedName>
        <fullName evidence="1">YdhR family protein</fullName>
    </submittedName>
</protein>
<dbReference type="Gene3D" id="3.30.70.100">
    <property type="match status" value="1"/>
</dbReference>
<sequence length="113" mass="13182">MLREKAIINVQFKSTFSIKKLHKISYKHKDEMANINGLIIKYYYVNPETKIIGGTYFFEDIFQARDYLNHFFLKGIGLQYGIIPDTLKVEINVISFEVKGTNTKQERKGNNLS</sequence>
<keyword evidence="2" id="KW-1185">Reference proteome</keyword>
<evidence type="ECO:0000313" key="1">
    <source>
        <dbReference type="EMBL" id="MFD2187302.1"/>
    </source>
</evidence>
<accession>A0ABW5AXX9</accession>
<dbReference type="Proteomes" id="UP001597344">
    <property type="component" value="Unassembled WGS sequence"/>
</dbReference>
<gene>
    <name evidence="1" type="ORF">ACFSJT_10925</name>
</gene>
<dbReference type="EMBL" id="JBHUHY010000011">
    <property type="protein sequence ID" value="MFD2187302.1"/>
    <property type="molecule type" value="Genomic_DNA"/>
</dbReference>
<dbReference type="RefSeq" id="WP_378320295.1">
    <property type="nucleotide sequence ID" value="NZ_JBHUHY010000011.1"/>
</dbReference>